<sequence>MEAVGFAAALITLLKATTTAISAVRSYSASELEVSRIEQEILDLQAILKRLELLEQEADKNEAATGSALPMLKAPWYNGVFDLCQKELEGLSARLSLQDGSRTRRVVQQLRWPLKKKETEQVILNIRKHTESLLQAVQVDQTSMLLKMNNTVQSENKFKLDKLQRRINRRLAAVDPSLNYRRAKHKRHPNTASWFIESDYFNEWKSRAPSFCWLHGIMGSGKTVMSSVIIEHMSRECSPRPRSALAYFYFDFTNPGKMAPESMIRSLIQQFCHKCRDIPLLERIFDMFRKSNFELEAPQLVDVLLETIESFEESFIVIDAIDVCSNVPELLPIIRDILRRSSSKVHILSTSRQEKYIEDEVNSLPGNVQKVTMNKAQQFLRTDNKFKRWEKYPDILKAIEIHTMSKADGMFQWAFCQLEVLGGCFNEQALRAALRSPPKSLNDIYERILRDIVQEWENYTSKALHWLAFSARPLTIAELAEMLTIDLNADLQFDTTRRFFDPREILNICSPLVRVDVEQGRAEVFKLTHLSVKEFIVSDDLSTSTRPVSQYHISDSPANAEMAEICLAYLLHYFHETVVEDGVETRFPLARYASKYWVHHVRAAKNITARIRVLAMKLLSPNSLAYRNWIRLYDPEHPTQDPNHKKSRKTIRAPLYYMALTGVADLIEILLADGINPDAYQGRYGTPLQAACTLGHVEVTRQLLAKGADFNLMKDGSSNALRLATIGGHAETVKLLLEKGAHIHASGPLLQDAAARGHADLVKLLLQEGQDPNTHDEYDGTALQDACTYGHGEVVDLLLENGADVNIQSGTFRTPLLAASIRGNLHICTQLLLKGANPNTKGGEYGNALNASASKGHLRIVEELVQNGATIDIVDWEGGTPLQSSLAAGHESIAQLLLSKGANPRWKGGLYGNVLQAASRGGVQCVVKSLIASGVDVNTPGGRYGTALQAAASRGHVKIIKMLIKKGAFINAEGGYYGSALHAASSNGHENAVRVLLTHGANVNIMVGKFGCPIQEAAVHNRSHVVRILLDSNADINSSAGRRGPDNILELATRRGNTEVVRAILQWASNTHVGLDALDASRVAAVECKKHEITALLNQ</sequence>
<dbReference type="Gene3D" id="1.25.40.20">
    <property type="entry name" value="Ankyrin repeat-containing domain"/>
    <property type="match status" value="3"/>
</dbReference>
<dbReference type="InterPro" id="IPR027417">
    <property type="entry name" value="P-loop_NTPase"/>
</dbReference>
<feature type="repeat" description="ANK" evidence="2">
    <location>
        <begin position="844"/>
        <end position="876"/>
    </location>
</feature>
<evidence type="ECO:0000259" key="5">
    <source>
        <dbReference type="Pfam" id="PF22939"/>
    </source>
</evidence>
<dbReference type="Gene3D" id="3.40.50.300">
    <property type="entry name" value="P-loop containing nucleotide triphosphate hydrolases"/>
    <property type="match status" value="1"/>
</dbReference>
<accession>A0A0H1BH13</accession>
<dbReference type="PANTHER" id="PTHR46224">
    <property type="entry name" value="ANKYRIN REPEAT FAMILY PROTEIN"/>
    <property type="match status" value="1"/>
</dbReference>
<keyword evidence="3" id="KW-0175">Coiled coil</keyword>
<dbReference type="PANTHER" id="PTHR46224:SF64">
    <property type="entry name" value="IQ MOTIF AND ANKYRIN REPEAT DOMAIN-CONTAINING PROTEIN 1"/>
    <property type="match status" value="1"/>
</dbReference>
<feature type="repeat" description="ANK" evidence="2">
    <location>
        <begin position="976"/>
        <end position="1008"/>
    </location>
</feature>
<dbReference type="OrthoDB" id="4184734at2759"/>
<dbReference type="Proteomes" id="UP000053573">
    <property type="component" value="Unassembled WGS sequence"/>
</dbReference>
<keyword evidence="1" id="KW-0677">Repeat</keyword>
<keyword evidence="2" id="KW-0040">ANK repeat</keyword>
<dbReference type="PROSITE" id="PS50297">
    <property type="entry name" value="ANK_REP_REGION"/>
    <property type="match status" value="6"/>
</dbReference>
<feature type="domain" description="GPI inositol-deacylase winged helix" evidence="5">
    <location>
        <begin position="462"/>
        <end position="542"/>
    </location>
</feature>
<feature type="signal peptide" evidence="4">
    <location>
        <begin position="1"/>
        <end position="23"/>
    </location>
</feature>
<keyword evidence="8" id="KW-1185">Reference proteome</keyword>
<feature type="repeat" description="ANK" evidence="2">
    <location>
        <begin position="778"/>
        <end position="810"/>
    </location>
</feature>
<evidence type="ECO:0000313" key="7">
    <source>
        <dbReference type="EMBL" id="KLJ08471.1"/>
    </source>
</evidence>
<feature type="repeat" description="ANK" evidence="2">
    <location>
        <begin position="943"/>
        <end position="975"/>
    </location>
</feature>
<protein>
    <submittedName>
        <fullName evidence="7">Uncharacterized protein</fullName>
    </submittedName>
</protein>
<evidence type="ECO:0000256" key="3">
    <source>
        <dbReference type="SAM" id="Coils"/>
    </source>
</evidence>
<evidence type="ECO:0000259" key="6">
    <source>
        <dbReference type="Pfam" id="PF24883"/>
    </source>
</evidence>
<feature type="repeat" description="ANK" evidence="2">
    <location>
        <begin position="683"/>
        <end position="715"/>
    </location>
</feature>
<name>A0A0H1BH13_9EURO</name>
<keyword evidence="4" id="KW-0732">Signal</keyword>
<comment type="caution">
    <text evidence="7">The sequence shown here is derived from an EMBL/GenBank/DDBJ whole genome shotgun (WGS) entry which is preliminary data.</text>
</comment>
<feature type="repeat" description="ANK" evidence="2">
    <location>
        <begin position="877"/>
        <end position="903"/>
    </location>
</feature>
<feature type="coiled-coil region" evidence="3">
    <location>
        <begin position="34"/>
        <end position="64"/>
    </location>
</feature>
<organism evidence="7 8">
    <name type="scientific">Blastomyces silverae</name>
    <dbReference type="NCBI Taxonomy" id="2060906"/>
    <lineage>
        <taxon>Eukaryota</taxon>
        <taxon>Fungi</taxon>
        <taxon>Dikarya</taxon>
        <taxon>Ascomycota</taxon>
        <taxon>Pezizomycotina</taxon>
        <taxon>Eurotiomycetes</taxon>
        <taxon>Eurotiomycetidae</taxon>
        <taxon>Onygenales</taxon>
        <taxon>Ajellomycetaceae</taxon>
        <taxon>Blastomyces</taxon>
    </lineage>
</organism>
<evidence type="ECO:0000256" key="1">
    <source>
        <dbReference type="ARBA" id="ARBA00022737"/>
    </source>
</evidence>
<reference evidence="8" key="1">
    <citation type="journal article" date="2015" name="PLoS Genet.">
        <title>The dynamic genome and transcriptome of the human fungal pathogen Blastomyces and close relative Emmonsia.</title>
        <authorList>
            <person name="Munoz J.F."/>
            <person name="Gauthier G.M."/>
            <person name="Desjardins C.A."/>
            <person name="Gallo J.E."/>
            <person name="Holder J."/>
            <person name="Sullivan T.D."/>
            <person name="Marty A.J."/>
            <person name="Carmen J.C."/>
            <person name="Chen Z."/>
            <person name="Ding L."/>
            <person name="Gujja S."/>
            <person name="Magrini V."/>
            <person name="Misas E."/>
            <person name="Mitreva M."/>
            <person name="Priest M."/>
            <person name="Saif S."/>
            <person name="Whiston E.A."/>
            <person name="Young S."/>
            <person name="Zeng Q."/>
            <person name="Goldman W.E."/>
            <person name="Mardis E.R."/>
            <person name="Taylor J.W."/>
            <person name="McEwen J.G."/>
            <person name="Clay O.K."/>
            <person name="Klein B.S."/>
            <person name="Cuomo C.A."/>
        </authorList>
    </citation>
    <scope>NUCLEOTIDE SEQUENCE [LARGE SCALE GENOMIC DNA]</scope>
    <source>
        <strain evidence="8">UAMH 139</strain>
    </source>
</reference>
<dbReference type="InterPro" id="IPR002110">
    <property type="entry name" value="Ankyrin_rpt"/>
</dbReference>
<gene>
    <name evidence="7" type="ORF">EMPG_16100</name>
</gene>
<dbReference type="PROSITE" id="PS50088">
    <property type="entry name" value="ANK_REPEAT"/>
    <property type="match status" value="8"/>
</dbReference>
<dbReference type="AlphaFoldDB" id="A0A0H1BH13"/>
<evidence type="ECO:0000313" key="8">
    <source>
        <dbReference type="Proteomes" id="UP000053573"/>
    </source>
</evidence>
<dbReference type="InterPro" id="IPR051616">
    <property type="entry name" value="Cul2-RING_E3_ligase_SR"/>
</dbReference>
<dbReference type="Pfam" id="PF12796">
    <property type="entry name" value="Ank_2"/>
    <property type="match status" value="4"/>
</dbReference>
<dbReference type="EMBL" id="LDEV01002589">
    <property type="protein sequence ID" value="KLJ08471.1"/>
    <property type="molecule type" value="Genomic_DNA"/>
</dbReference>
<dbReference type="SUPFAM" id="SSF52540">
    <property type="entry name" value="P-loop containing nucleoside triphosphate hydrolases"/>
    <property type="match status" value="1"/>
</dbReference>
<proteinExistence type="predicted"/>
<dbReference type="InterPro" id="IPR036770">
    <property type="entry name" value="Ankyrin_rpt-contain_sf"/>
</dbReference>
<dbReference type="Pfam" id="PF22939">
    <property type="entry name" value="WHD_GPIID"/>
    <property type="match status" value="1"/>
</dbReference>
<feature type="domain" description="Nephrocystin 3-like N-terminal" evidence="6">
    <location>
        <begin position="190"/>
        <end position="352"/>
    </location>
</feature>
<dbReference type="InterPro" id="IPR056884">
    <property type="entry name" value="NPHP3-like_N"/>
</dbReference>
<feature type="repeat" description="ANK" evidence="2">
    <location>
        <begin position="750"/>
        <end position="777"/>
    </location>
</feature>
<dbReference type="SUPFAM" id="SSF48403">
    <property type="entry name" value="Ankyrin repeat"/>
    <property type="match status" value="2"/>
</dbReference>
<feature type="chain" id="PRO_5005199657" evidence="4">
    <location>
        <begin position="24"/>
        <end position="1099"/>
    </location>
</feature>
<dbReference type="Pfam" id="PF24883">
    <property type="entry name" value="NPHP3_N"/>
    <property type="match status" value="1"/>
</dbReference>
<evidence type="ECO:0000256" key="4">
    <source>
        <dbReference type="SAM" id="SignalP"/>
    </source>
</evidence>
<dbReference type="SMART" id="SM00248">
    <property type="entry name" value="ANK"/>
    <property type="match status" value="12"/>
</dbReference>
<dbReference type="InterPro" id="IPR054471">
    <property type="entry name" value="GPIID_WHD"/>
</dbReference>
<dbReference type="PRINTS" id="PR01415">
    <property type="entry name" value="ANKYRIN"/>
</dbReference>
<dbReference type="STRING" id="2060906.A0A0H1BH13"/>
<evidence type="ECO:0000256" key="2">
    <source>
        <dbReference type="PROSITE-ProRule" id="PRU00023"/>
    </source>
</evidence>
<feature type="repeat" description="ANK" evidence="2">
    <location>
        <begin position="716"/>
        <end position="748"/>
    </location>
</feature>